<dbReference type="Proteomes" id="UP000054736">
    <property type="component" value="Unassembled WGS sequence"/>
</dbReference>
<evidence type="ECO:0000313" key="2">
    <source>
        <dbReference type="EMBL" id="KTC84770.1"/>
    </source>
</evidence>
<sequence length="355" mass="38715">MSFYIRFVTATCLFALLGKANIWLSPLSNIILAIGYRFFLLLSPLFNQVSKNYTVSVCLMLSALGICLLCSSNESILVLGAILVGVGLSVSGYVIKAKASETPSGAAYNKIALNFGSLAAGLILLLTLNSKQIFFGVCVLILTLTAIAAFILARKQPKKEIRVSLITPRVFSFRHFIAWLLLGIAVGIKLFGVFSILPQYLIYKTGYLPSWYGMVVLLNSVTVIFFQLPIIHWVEKQNINNNSFKIVIFVMILGMCIISSPSFFYAEYLTGSICWILLLSFVECFASYLDLQGAKSQFLLVKETSVGLGAGLTVLLSRELSYPIGGICIGLLGFIVILIAVGLLSKVQHAGSIND</sequence>
<feature type="transmembrane region" description="Helical" evidence="1">
    <location>
        <begin position="173"/>
        <end position="197"/>
    </location>
</feature>
<evidence type="ECO:0000313" key="3">
    <source>
        <dbReference type="Proteomes" id="UP000054736"/>
    </source>
</evidence>
<evidence type="ECO:0000256" key="1">
    <source>
        <dbReference type="SAM" id="Phobius"/>
    </source>
</evidence>
<reference evidence="2 3" key="1">
    <citation type="submission" date="2015-11" db="EMBL/GenBank/DDBJ databases">
        <title>Genomic analysis of 38 Legionella species identifies large and diverse effector repertoires.</title>
        <authorList>
            <person name="Burstein D."/>
            <person name="Amaro F."/>
            <person name="Zusman T."/>
            <person name="Lifshitz Z."/>
            <person name="Cohen O."/>
            <person name="Gilbert J.A."/>
            <person name="Pupko T."/>
            <person name="Shuman H.A."/>
            <person name="Segal G."/>
        </authorList>
    </citation>
    <scope>NUCLEOTIDE SEQUENCE [LARGE SCALE GENOMIC DNA]</scope>
    <source>
        <strain evidence="2 3">ATCC 700990</strain>
    </source>
</reference>
<feature type="transmembrane region" description="Helical" evidence="1">
    <location>
        <begin position="133"/>
        <end position="153"/>
    </location>
</feature>
<dbReference type="AlphaFoldDB" id="A0A0W0SMZ4"/>
<dbReference type="InterPro" id="IPR036259">
    <property type="entry name" value="MFS_trans_sf"/>
</dbReference>
<accession>A0A0W0SMZ4</accession>
<feature type="transmembrane region" description="Helical" evidence="1">
    <location>
        <begin position="77"/>
        <end position="95"/>
    </location>
</feature>
<dbReference type="SUPFAM" id="SSF103473">
    <property type="entry name" value="MFS general substrate transporter"/>
    <property type="match status" value="1"/>
</dbReference>
<feature type="transmembrane region" description="Helical" evidence="1">
    <location>
        <begin position="246"/>
        <end position="266"/>
    </location>
</feature>
<keyword evidence="1" id="KW-1133">Transmembrane helix</keyword>
<dbReference type="PATRIC" id="fig|1212489.4.peg.3096"/>
<feature type="transmembrane region" description="Helical" evidence="1">
    <location>
        <begin position="272"/>
        <end position="291"/>
    </location>
</feature>
<feature type="transmembrane region" description="Helical" evidence="1">
    <location>
        <begin position="298"/>
        <end position="316"/>
    </location>
</feature>
<dbReference type="EMBL" id="LNXY01000031">
    <property type="protein sequence ID" value="KTC84770.1"/>
    <property type="molecule type" value="Genomic_DNA"/>
</dbReference>
<feature type="transmembrane region" description="Helical" evidence="1">
    <location>
        <begin position="322"/>
        <end position="344"/>
    </location>
</feature>
<comment type="caution">
    <text evidence="2">The sequence shown here is derived from an EMBL/GenBank/DDBJ whole genome shotgun (WGS) entry which is preliminary data.</text>
</comment>
<protein>
    <recommendedName>
        <fullName evidence="4">MFS transporter</fullName>
    </recommendedName>
</protein>
<dbReference type="OrthoDB" id="6813078at2"/>
<organism evidence="2 3">
    <name type="scientific">Legionella drozanskii LLAP-1</name>
    <dbReference type="NCBI Taxonomy" id="1212489"/>
    <lineage>
        <taxon>Bacteria</taxon>
        <taxon>Pseudomonadati</taxon>
        <taxon>Pseudomonadota</taxon>
        <taxon>Gammaproteobacteria</taxon>
        <taxon>Legionellales</taxon>
        <taxon>Legionellaceae</taxon>
        <taxon>Legionella</taxon>
    </lineage>
</organism>
<keyword evidence="3" id="KW-1185">Reference proteome</keyword>
<keyword evidence="1" id="KW-0812">Transmembrane</keyword>
<dbReference type="RefSeq" id="WP_058497190.1">
    <property type="nucleotide sequence ID" value="NZ_CAAAIU010000022.1"/>
</dbReference>
<evidence type="ECO:0008006" key="4">
    <source>
        <dbReference type="Google" id="ProtNLM"/>
    </source>
</evidence>
<name>A0A0W0SMZ4_9GAMM</name>
<feature type="transmembrane region" description="Helical" evidence="1">
    <location>
        <begin position="53"/>
        <end position="71"/>
    </location>
</feature>
<feature type="transmembrane region" description="Helical" evidence="1">
    <location>
        <begin position="30"/>
        <end position="46"/>
    </location>
</feature>
<proteinExistence type="predicted"/>
<keyword evidence="1" id="KW-0472">Membrane</keyword>
<feature type="transmembrane region" description="Helical" evidence="1">
    <location>
        <begin position="209"/>
        <end position="234"/>
    </location>
</feature>
<feature type="transmembrane region" description="Helical" evidence="1">
    <location>
        <begin position="107"/>
        <end position="127"/>
    </location>
</feature>
<dbReference type="STRING" id="1212489.Ldro_2934"/>
<gene>
    <name evidence="2" type="ORF">Ldro_2934</name>
</gene>